<sequence>MKELNQQEVALVSGAYYGGGSIFDALGNVSEAVGTAGETIGNALTGGLFAPLGSAAYSLGETLTTAFVNVGNSLIGGQHY</sequence>
<evidence type="ECO:0000313" key="2">
    <source>
        <dbReference type="Proteomes" id="UP000595610"/>
    </source>
</evidence>
<reference evidence="1 2" key="1">
    <citation type="submission" date="2020-12" db="EMBL/GenBank/DDBJ databases">
        <title>FDA dAtabase for Regulatory Grade micrObial Sequences (FDA-ARGOS): Supporting development and validation of Infectious Disease Dx tests.</title>
        <authorList>
            <person name="Nelson B."/>
            <person name="Plummer A."/>
            <person name="Tallon L."/>
            <person name="Sadzewicz L."/>
            <person name="Zhao X."/>
            <person name="Boylan J."/>
            <person name="Ott S."/>
            <person name="Bowen H."/>
            <person name="Vavikolanu K."/>
            <person name="Mehta A."/>
            <person name="Aluvathingal J."/>
            <person name="Nadendla S."/>
            <person name="Myers T."/>
            <person name="Yan Y."/>
            <person name="Sichtig H."/>
        </authorList>
    </citation>
    <scope>NUCLEOTIDE SEQUENCE [LARGE SCALE GENOMIC DNA]</scope>
    <source>
        <strain evidence="1 2">FDAARGOS_1049</strain>
        <plasmid evidence="1 2">unnamed</plasmid>
    </source>
</reference>
<name>A0A7T4N9U8_9BURK</name>
<dbReference type="Proteomes" id="UP000595610">
    <property type="component" value="Plasmid unnamed"/>
</dbReference>
<accession>A0A7T4N9U8</accession>
<geneLocation type="plasmid" evidence="1 2">
    <name>unnamed</name>
</geneLocation>
<keyword evidence="2" id="KW-1185">Reference proteome</keyword>
<dbReference type="AlphaFoldDB" id="A0A7T4N9U8"/>
<dbReference type="RefSeq" id="WP_042329769.1">
    <property type="nucleotide sequence ID" value="NZ_CP066077.1"/>
</dbReference>
<dbReference type="EMBL" id="CP066077">
    <property type="protein sequence ID" value="QQC67911.1"/>
    <property type="molecule type" value="Genomic_DNA"/>
</dbReference>
<organism evidence="1 2">
    <name type="scientific">Paraburkholderia ginsengisoli</name>
    <dbReference type="NCBI Taxonomy" id="311231"/>
    <lineage>
        <taxon>Bacteria</taxon>
        <taxon>Pseudomonadati</taxon>
        <taxon>Pseudomonadota</taxon>
        <taxon>Betaproteobacteria</taxon>
        <taxon>Burkholderiales</taxon>
        <taxon>Burkholderiaceae</taxon>
        <taxon>Paraburkholderia</taxon>
    </lineage>
</organism>
<keyword evidence="1" id="KW-0614">Plasmid</keyword>
<proteinExistence type="predicted"/>
<gene>
    <name evidence="1" type="ORF">I6I06_29330</name>
</gene>
<evidence type="ECO:0000313" key="1">
    <source>
        <dbReference type="EMBL" id="QQC67911.1"/>
    </source>
</evidence>
<dbReference type="KEGG" id="pgis:I6I06_29330"/>
<protein>
    <submittedName>
        <fullName evidence="1">Uncharacterized protein</fullName>
    </submittedName>
</protein>